<dbReference type="EMBL" id="JAESVN010000018">
    <property type="protein sequence ID" value="MBL4919330.1"/>
    <property type="molecule type" value="Genomic_DNA"/>
</dbReference>
<sequence length="398" mass="42326">MPDSSLSDPPHLLILSLSCTGTEAAALSTLLAGLPAGSWRSTGDPAAAETALAAEPGLRLLLLCPRPDHWVARALAEGAAPSQAVGDWRAARQPLMALLRARRRQVVLVFEQSLAALLPACAAALGLPLQPDPGAAPSRAAAPAGDPVLGMIAREALRRDPAARALAEELVASALNPDSASNGASNGASPEETPDTVFAAYAALLQGMDAARSRSAADAARIGELESAVLQEGERLAAAEAARADLAAEAALLHEQVRMDAALQAETQGRLGAEQGRSKAAEAQEEMIRQLRAQIHQTGQGLESCHAQIDSLGAERDGLLDQLHRMQQAQADLEGYYDRARAFSEQVEALTAELQKTQTLLEERERHRTWLQDEIGRIHRSRSYRLTAPLRRIRKIVG</sequence>
<gene>
    <name evidence="2" type="ORF">JL811_19120</name>
</gene>
<proteinExistence type="predicted"/>
<dbReference type="RefSeq" id="WP_202690310.1">
    <property type="nucleotide sequence ID" value="NZ_JAESVN010000018.1"/>
</dbReference>
<keyword evidence="1" id="KW-0175">Coiled coil</keyword>
<evidence type="ECO:0000313" key="2">
    <source>
        <dbReference type="EMBL" id="MBL4919330.1"/>
    </source>
</evidence>
<comment type="caution">
    <text evidence="2">The sequence shown here is derived from an EMBL/GenBank/DDBJ whole genome shotgun (WGS) entry which is preliminary data.</text>
</comment>
<dbReference type="Proteomes" id="UP000648908">
    <property type="component" value="Unassembled WGS sequence"/>
</dbReference>
<evidence type="ECO:0000256" key="1">
    <source>
        <dbReference type="SAM" id="Coils"/>
    </source>
</evidence>
<protein>
    <submittedName>
        <fullName evidence="2">Uncharacterized protein</fullName>
    </submittedName>
</protein>
<accession>A0A8K0VHK6</accession>
<dbReference type="AlphaFoldDB" id="A0A8K0VHK6"/>
<feature type="coiled-coil region" evidence="1">
    <location>
        <begin position="326"/>
        <end position="367"/>
    </location>
</feature>
<name>A0A8K0VHK6_9RHOB</name>
<keyword evidence="3" id="KW-1185">Reference proteome</keyword>
<evidence type="ECO:0000313" key="3">
    <source>
        <dbReference type="Proteomes" id="UP000648908"/>
    </source>
</evidence>
<organism evidence="2 3">
    <name type="scientific">Szabonella alba</name>
    <dbReference type="NCBI Taxonomy" id="2804194"/>
    <lineage>
        <taxon>Bacteria</taxon>
        <taxon>Pseudomonadati</taxon>
        <taxon>Pseudomonadota</taxon>
        <taxon>Alphaproteobacteria</taxon>
        <taxon>Rhodobacterales</taxon>
        <taxon>Paracoccaceae</taxon>
        <taxon>Szabonella</taxon>
    </lineage>
</organism>
<reference evidence="2" key="1">
    <citation type="submission" date="2021-01" db="EMBL/GenBank/DDBJ databases">
        <title>Tabrizicola alba sp. nov. a motile alkaliphilic bacterium isolated from a soda lake.</title>
        <authorList>
            <person name="Szuroczki S."/>
            <person name="Abbaszade G."/>
            <person name="Schumann P."/>
            <person name="Toth E."/>
        </authorList>
    </citation>
    <scope>NUCLEOTIDE SEQUENCE</scope>
    <source>
        <strain evidence="2">DMG-N-6</strain>
    </source>
</reference>